<dbReference type="KEGG" id="pla:Plav_1132"/>
<gene>
    <name evidence="3" type="ordered locus">Plav_1132</name>
</gene>
<dbReference type="PANTHER" id="PTHR23150:SF19">
    <property type="entry name" value="FORMYLGLYCINE-GENERATING ENZYME"/>
    <property type="match status" value="1"/>
</dbReference>
<proteinExistence type="predicted"/>
<dbReference type="OrthoDB" id="9768004at2"/>
<dbReference type="Pfam" id="PF03781">
    <property type="entry name" value="FGE-sulfatase"/>
    <property type="match status" value="1"/>
</dbReference>
<accession>A7HS70</accession>
<dbReference type="eggNOG" id="COG1262">
    <property type="taxonomic scope" value="Bacteria"/>
</dbReference>
<keyword evidence="1" id="KW-0732">Signal</keyword>
<evidence type="ECO:0000256" key="1">
    <source>
        <dbReference type="SAM" id="SignalP"/>
    </source>
</evidence>
<dbReference type="EMBL" id="CP000774">
    <property type="protein sequence ID" value="ABS62753.1"/>
    <property type="molecule type" value="Genomic_DNA"/>
</dbReference>
<dbReference type="HOGENOM" id="CLU_012431_4_0_5"/>
<dbReference type="InterPro" id="IPR016187">
    <property type="entry name" value="CTDL_fold"/>
</dbReference>
<name>A7HS70_PARL1</name>
<feature type="domain" description="Sulfatase-modifying factor enzyme-like" evidence="2">
    <location>
        <begin position="53"/>
        <end position="315"/>
    </location>
</feature>
<organism evidence="3 4">
    <name type="scientific">Parvibaculum lavamentivorans (strain DS-1 / DSM 13023 / NCIMB 13966)</name>
    <dbReference type="NCBI Taxonomy" id="402881"/>
    <lineage>
        <taxon>Bacteria</taxon>
        <taxon>Pseudomonadati</taxon>
        <taxon>Pseudomonadota</taxon>
        <taxon>Alphaproteobacteria</taxon>
        <taxon>Hyphomicrobiales</taxon>
        <taxon>Parvibaculaceae</taxon>
        <taxon>Parvibaculum</taxon>
    </lineage>
</organism>
<feature type="signal peptide" evidence="1">
    <location>
        <begin position="1"/>
        <end position="19"/>
    </location>
</feature>
<dbReference type="RefSeq" id="WP_012110015.1">
    <property type="nucleotide sequence ID" value="NC_009719.1"/>
</dbReference>
<dbReference type="AlphaFoldDB" id="A7HS70"/>
<evidence type="ECO:0000313" key="4">
    <source>
        <dbReference type="Proteomes" id="UP000006377"/>
    </source>
</evidence>
<reference evidence="3 4" key="1">
    <citation type="journal article" date="2011" name="Stand. Genomic Sci.">
        <title>Complete genome sequence of Parvibaculum lavamentivorans type strain (DS-1(T)).</title>
        <authorList>
            <person name="Schleheck D."/>
            <person name="Weiss M."/>
            <person name="Pitluck S."/>
            <person name="Bruce D."/>
            <person name="Land M.L."/>
            <person name="Han S."/>
            <person name="Saunders E."/>
            <person name="Tapia R."/>
            <person name="Detter C."/>
            <person name="Brettin T."/>
            <person name="Han J."/>
            <person name="Woyke T."/>
            <person name="Goodwin L."/>
            <person name="Pennacchio L."/>
            <person name="Nolan M."/>
            <person name="Cook A.M."/>
            <person name="Kjelleberg S."/>
            <person name="Thomas T."/>
        </authorList>
    </citation>
    <scope>NUCLEOTIDE SEQUENCE [LARGE SCALE GENOMIC DNA]</scope>
    <source>
        <strain evidence="4">DS-1 / DSM 13023 / NCIMB 13966</strain>
    </source>
</reference>
<dbReference type="Gene3D" id="3.90.1580.10">
    <property type="entry name" value="paralog of FGE (formylglycine-generating enzyme)"/>
    <property type="match status" value="1"/>
</dbReference>
<feature type="chain" id="PRO_5002710442" description="Sulfatase-modifying factor enzyme-like domain-containing protein" evidence="1">
    <location>
        <begin position="20"/>
        <end position="318"/>
    </location>
</feature>
<dbReference type="InterPro" id="IPR005532">
    <property type="entry name" value="SUMF_dom"/>
</dbReference>
<dbReference type="SUPFAM" id="SSF56436">
    <property type="entry name" value="C-type lectin-like"/>
    <property type="match status" value="1"/>
</dbReference>
<dbReference type="STRING" id="402881.Plav_1132"/>
<evidence type="ECO:0000313" key="3">
    <source>
        <dbReference type="EMBL" id="ABS62753.1"/>
    </source>
</evidence>
<evidence type="ECO:0000259" key="2">
    <source>
        <dbReference type="Pfam" id="PF03781"/>
    </source>
</evidence>
<dbReference type="Proteomes" id="UP000006377">
    <property type="component" value="Chromosome"/>
</dbReference>
<sequence length="318" mass="34868">MKRWLLAALFILAAAAVLAAAFVWLRGGREAARLSSTEPSQCLSPIAGETPHPGMVRVEGGTFMMGDTLYPEEGPLREVSVEAFWMDRTEVTNAEFAEFVAATGYVTVAERPVDTARHPGLPPEMQKPGAVVFVMPNDVSGTGDISQWWQYIPGANWRHPGGPDTSIEERDHFPVTAIAYEDAQAYAAWKGRVLPTEAQWEWAAREAKADAPPPRAQPREANTWQGLFPVANNTEDGFVGIAPVGCFEPNALGLYDMIGNLWEWTVDEYETVPGARVIKGGSWLCAPNYCLRYRPGARQPQEADLATTHLGFRTVLAP</sequence>
<dbReference type="GO" id="GO:0120147">
    <property type="term" value="F:formylglycine-generating oxidase activity"/>
    <property type="evidence" value="ECO:0007669"/>
    <property type="project" value="TreeGrafter"/>
</dbReference>
<dbReference type="PANTHER" id="PTHR23150">
    <property type="entry name" value="SULFATASE MODIFYING FACTOR 1, 2"/>
    <property type="match status" value="1"/>
</dbReference>
<protein>
    <recommendedName>
        <fullName evidence="2">Sulfatase-modifying factor enzyme-like domain-containing protein</fullName>
    </recommendedName>
</protein>
<dbReference type="InterPro" id="IPR042095">
    <property type="entry name" value="SUMF_sf"/>
</dbReference>
<keyword evidence="4" id="KW-1185">Reference proteome</keyword>
<dbReference type="InterPro" id="IPR051043">
    <property type="entry name" value="Sulfatase_Mod_Factor_Kinase"/>
</dbReference>